<keyword evidence="10" id="KW-1185">Reference proteome</keyword>
<evidence type="ECO:0000313" key="10">
    <source>
        <dbReference type="Proteomes" id="UP000436088"/>
    </source>
</evidence>
<proteinExistence type="inferred from homology"/>
<dbReference type="AlphaFoldDB" id="A0A6A3A3B6"/>
<comment type="similarity">
    <text evidence="2">Belongs to the plant tobamovirus multiplication TOM1 protein family.</text>
</comment>
<evidence type="ECO:0000256" key="6">
    <source>
        <dbReference type="ARBA" id="ARBA00023136"/>
    </source>
</evidence>
<name>A0A6A3A3B6_HIBSY</name>
<evidence type="ECO:0000256" key="3">
    <source>
        <dbReference type="ARBA" id="ARBA00022554"/>
    </source>
</evidence>
<dbReference type="InterPro" id="IPR009457">
    <property type="entry name" value="THH1/TOM1/TOM3_dom"/>
</dbReference>
<evidence type="ECO:0000256" key="1">
    <source>
        <dbReference type="ARBA" id="ARBA00004128"/>
    </source>
</evidence>
<dbReference type="EMBL" id="VEPZ02001044">
    <property type="protein sequence ID" value="KAE8698533.1"/>
    <property type="molecule type" value="Genomic_DNA"/>
</dbReference>
<comment type="subcellular location">
    <subcellularLocation>
        <location evidence="1">Vacuole membrane</location>
        <topology evidence="1">Multi-pass membrane protein</topology>
    </subcellularLocation>
</comment>
<evidence type="ECO:0000256" key="4">
    <source>
        <dbReference type="ARBA" id="ARBA00022692"/>
    </source>
</evidence>
<accession>A0A6A3A3B6</accession>
<evidence type="ECO:0000259" key="8">
    <source>
        <dbReference type="Pfam" id="PF06454"/>
    </source>
</evidence>
<keyword evidence="3" id="KW-0926">Vacuole</keyword>
<evidence type="ECO:0000256" key="5">
    <source>
        <dbReference type="ARBA" id="ARBA00022989"/>
    </source>
</evidence>
<feature type="domain" description="THH1/TOM1/TOM3" evidence="8">
    <location>
        <begin position="10"/>
        <end position="196"/>
    </location>
</feature>
<evidence type="ECO:0000256" key="2">
    <source>
        <dbReference type="ARBA" id="ARBA00006779"/>
    </source>
</evidence>
<organism evidence="9 10">
    <name type="scientific">Hibiscus syriacus</name>
    <name type="common">Rose of Sharon</name>
    <dbReference type="NCBI Taxonomy" id="106335"/>
    <lineage>
        <taxon>Eukaryota</taxon>
        <taxon>Viridiplantae</taxon>
        <taxon>Streptophyta</taxon>
        <taxon>Embryophyta</taxon>
        <taxon>Tracheophyta</taxon>
        <taxon>Spermatophyta</taxon>
        <taxon>Magnoliopsida</taxon>
        <taxon>eudicotyledons</taxon>
        <taxon>Gunneridae</taxon>
        <taxon>Pentapetalae</taxon>
        <taxon>rosids</taxon>
        <taxon>malvids</taxon>
        <taxon>Malvales</taxon>
        <taxon>Malvaceae</taxon>
        <taxon>Malvoideae</taxon>
        <taxon>Hibiscus</taxon>
    </lineage>
</organism>
<sequence>MLKHVVGMLGWWDEIDKSEEWQRSIFFLSASYALISFVALVQLCRIHCECRSTGGPHKGFPLDELVVNGLFPLFEVDAPVVNEHLDSMAMLSLGIITTAPYDALEMVLLDLPNLLFFQHICACSFLGRDILQARSLPINKLRPAYYSTTDLYTCSGVHMDFHRLSKSSIAIEFARVFIQFFALAASGFILYGGRLNTCQLLYFISFDVFLNPISMAGWLRNGDMRAFRAKMPNGSGLGLDEDAISMFYTIPPKSHITWYIVGRDYPSAWCCLYFGNCLRSEFQISTIPSNEELNAVVARN</sequence>
<gene>
    <name evidence="9" type="ORF">F3Y22_tig00110597pilonHSYRG00362</name>
</gene>
<evidence type="ECO:0000313" key="9">
    <source>
        <dbReference type="EMBL" id="KAE8698533.1"/>
    </source>
</evidence>
<dbReference type="Proteomes" id="UP000436088">
    <property type="component" value="Unassembled WGS sequence"/>
</dbReference>
<keyword evidence="6 7" id="KW-0472">Membrane</keyword>
<reference evidence="9" key="1">
    <citation type="submission" date="2019-09" db="EMBL/GenBank/DDBJ databases">
        <title>Draft genome information of white flower Hibiscus syriacus.</title>
        <authorList>
            <person name="Kim Y.-M."/>
        </authorList>
    </citation>
    <scope>NUCLEOTIDE SEQUENCE [LARGE SCALE GENOMIC DNA]</scope>
    <source>
        <strain evidence="9">YM2019G1</strain>
    </source>
</reference>
<dbReference type="Pfam" id="PF06454">
    <property type="entry name" value="THH1_TOM1-3_dom"/>
    <property type="match status" value="1"/>
</dbReference>
<keyword evidence="4 7" id="KW-0812">Transmembrane</keyword>
<evidence type="ECO:0000256" key="7">
    <source>
        <dbReference type="SAM" id="Phobius"/>
    </source>
</evidence>
<dbReference type="GO" id="GO:0005774">
    <property type="term" value="C:vacuolar membrane"/>
    <property type="evidence" value="ECO:0007669"/>
    <property type="project" value="UniProtKB-SubCell"/>
</dbReference>
<dbReference type="PANTHER" id="PTHR31142:SF22">
    <property type="entry name" value="TOBAMOVIRUS MULTIPLICATION PROTEIN 1-LIKE"/>
    <property type="match status" value="1"/>
</dbReference>
<protein>
    <recommendedName>
        <fullName evidence="8">THH1/TOM1/TOM3 domain-containing protein</fullName>
    </recommendedName>
</protein>
<feature type="transmembrane region" description="Helical" evidence="7">
    <location>
        <begin position="25"/>
        <end position="44"/>
    </location>
</feature>
<keyword evidence="5 7" id="KW-1133">Transmembrane helix</keyword>
<dbReference type="InterPro" id="IPR040226">
    <property type="entry name" value="THH1/TOM1/TOM3"/>
</dbReference>
<comment type="caution">
    <text evidence="9">The sequence shown here is derived from an EMBL/GenBank/DDBJ whole genome shotgun (WGS) entry which is preliminary data.</text>
</comment>
<dbReference type="PANTHER" id="PTHR31142">
    <property type="entry name" value="TOBAMOVIRUS MULTIPLICATION PROTEIN 1-LIKE ISOFORM X1"/>
    <property type="match status" value="1"/>
</dbReference>
<feature type="transmembrane region" description="Helical" evidence="7">
    <location>
        <begin position="173"/>
        <end position="193"/>
    </location>
</feature>
<feature type="transmembrane region" description="Helical" evidence="7">
    <location>
        <begin position="199"/>
        <end position="219"/>
    </location>
</feature>